<name>A0A3P9II99_ORYLA</name>
<evidence type="ECO:0000259" key="3">
    <source>
        <dbReference type="PROSITE" id="PS50158"/>
    </source>
</evidence>
<keyword evidence="1" id="KW-0862">Zinc</keyword>
<dbReference type="Ensembl" id="ENSORLT00015035735.1">
    <property type="protein sequence ID" value="ENSORLP00015019802.1"/>
    <property type="gene ID" value="ENSORLG00015020883.1"/>
</dbReference>
<dbReference type="PANTHER" id="PTHR23095">
    <property type="entry name" value="PARANEOPLASTIC ANTIGEN"/>
    <property type="match status" value="1"/>
</dbReference>
<protein>
    <recommendedName>
        <fullName evidence="3">CCHC-type domain-containing protein</fullName>
    </recommendedName>
</protein>
<evidence type="ECO:0000313" key="4">
    <source>
        <dbReference type="Ensembl" id="ENSORLP00015019802.1"/>
    </source>
</evidence>
<dbReference type="Proteomes" id="UP000265200">
    <property type="component" value="Chromosome 22"/>
</dbReference>
<sequence length="531" mass="58933">MDVFEKFGIKIPNAVAIDGFTKTETDDEEIFGFLSKYGSISKTRVIDEPDSAFNQKLIVEFSSGVAIAALRDILPYTFVGEDKTTTCKISELSTLCAAHVEKTMTNTYLQELQTVAKRTGKNYAEVLRDVMSLLGHSVAELGSQHPEDEVEMSPAASSTGVPPFGAGPDLHESPLRSLPEPRAQFPSHVPDLNLSGTDVPGVQRYVVEHIVKNEDTQRLRVFSGRLPRPQNEADFETWRSCVELMMNDPAVSDLQRTRRISGSLLPPAADMVKHLNPQTSPAVYIHILESAYGTVQDGEELYAKFMDTFQNTGEKPSAYLQRLQVSLTAAVKRGGVPPSEVDKRLLNQFCRGCWDNTLITELQLKQRKPNPPPFSDLLLLLRIEEDREASKMQRMRQYLGPAKVKTHVQYAYSENEEKPDTTTIQQLAKQIADIQRQLASLTAAQSSSKPKGPKATSSSHSGEGQWVGKPQRNPPSAPKPGYCFRCGEDGHIKPQCSNPPNSALVAAKKKLFNEKHSKWTESRSSQHQSLN</sequence>
<evidence type="ECO:0000313" key="5">
    <source>
        <dbReference type="Proteomes" id="UP000265200"/>
    </source>
</evidence>
<reference key="1">
    <citation type="journal article" date="2007" name="Nature">
        <title>The medaka draft genome and insights into vertebrate genome evolution.</title>
        <authorList>
            <person name="Kasahara M."/>
            <person name="Naruse K."/>
            <person name="Sasaki S."/>
            <person name="Nakatani Y."/>
            <person name="Qu W."/>
            <person name="Ahsan B."/>
            <person name="Yamada T."/>
            <person name="Nagayasu Y."/>
            <person name="Doi K."/>
            <person name="Kasai Y."/>
            <person name="Jindo T."/>
            <person name="Kobayashi D."/>
            <person name="Shimada A."/>
            <person name="Toyoda A."/>
            <person name="Kuroki Y."/>
            <person name="Fujiyama A."/>
            <person name="Sasaki T."/>
            <person name="Shimizu A."/>
            <person name="Asakawa S."/>
            <person name="Shimizu N."/>
            <person name="Hashimoto S."/>
            <person name="Yang J."/>
            <person name="Lee Y."/>
            <person name="Matsushima K."/>
            <person name="Sugano S."/>
            <person name="Sakaizumi M."/>
            <person name="Narita T."/>
            <person name="Ohishi K."/>
            <person name="Haga S."/>
            <person name="Ohta F."/>
            <person name="Nomoto H."/>
            <person name="Nogata K."/>
            <person name="Morishita T."/>
            <person name="Endo T."/>
            <person name="Shin-I T."/>
            <person name="Takeda H."/>
            <person name="Morishita S."/>
            <person name="Kohara Y."/>
        </authorList>
    </citation>
    <scope>NUCLEOTIDE SEQUENCE [LARGE SCALE GENOMIC DNA]</scope>
    <source>
        <strain>Hd-rR</strain>
    </source>
</reference>
<organism evidence="4 5">
    <name type="scientific">Oryzias latipes</name>
    <name type="common">Japanese rice fish</name>
    <name type="synonym">Japanese killifish</name>
    <dbReference type="NCBI Taxonomy" id="8090"/>
    <lineage>
        <taxon>Eukaryota</taxon>
        <taxon>Metazoa</taxon>
        <taxon>Chordata</taxon>
        <taxon>Craniata</taxon>
        <taxon>Vertebrata</taxon>
        <taxon>Euteleostomi</taxon>
        <taxon>Actinopterygii</taxon>
        <taxon>Neopterygii</taxon>
        <taxon>Teleostei</taxon>
        <taxon>Neoteleostei</taxon>
        <taxon>Acanthomorphata</taxon>
        <taxon>Ovalentaria</taxon>
        <taxon>Atherinomorphae</taxon>
        <taxon>Beloniformes</taxon>
        <taxon>Adrianichthyidae</taxon>
        <taxon>Oryziinae</taxon>
        <taxon>Oryzias</taxon>
    </lineage>
</organism>
<dbReference type="InterPro" id="IPR001878">
    <property type="entry name" value="Znf_CCHC"/>
</dbReference>
<dbReference type="GO" id="GO:0003676">
    <property type="term" value="F:nucleic acid binding"/>
    <property type="evidence" value="ECO:0007669"/>
    <property type="project" value="InterPro"/>
</dbReference>
<proteinExistence type="predicted"/>
<feature type="region of interest" description="Disordered" evidence="2">
    <location>
        <begin position="441"/>
        <end position="501"/>
    </location>
</feature>
<reference evidence="4" key="3">
    <citation type="submission" date="2025-05" db="UniProtKB">
        <authorList>
            <consortium name="Ensembl"/>
        </authorList>
    </citation>
    <scope>IDENTIFICATION</scope>
    <source>
        <strain evidence="4">HSOK</strain>
    </source>
</reference>
<evidence type="ECO:0000256" key="1">
    <source>
        <dbReference type="PROSITE-ProRule" id="PRU00047"/>
    </source>
</evidence>
<keyword evidence="1" id="KW-0479">Metal-binding</keyword>
<dbReference type="InterPro" id="IPR048270">
    <property type="entry name" value="PNMA_C"/>
</dbReference>
<dbReference type="Proteomes" id="UP000265200">
    <property type="component" value="Chromosome 21"/>
</dbReference>
<keyword evidence="1" id="KW-0863">Zinc-finger</keyword>
<evidence type="ECO:0000256" key="2">
    <source>
        <dbReference type="SAM" id="MobiDB-lite"/>
    </source>
</evidence>
<dbReference type="PROSITE" id="PS50158">
    <property type="entry name" value="ZF_CCHC"/>
    <property type="match status" value="1"/>
</dbReference>
<feature type="domain" description="CCHC-type" evidence="3">
    <location>
        <begin position="483"/>
        <end position="498"/>
    </location>
</feature>
<dbReference type="InterPro" id="IPR036875">
    <property type="entry name" value="Znf_CCHC_sf"/>
</dbReference>
<dbReference type="GO" id="GO:0008270">
    <property type="term" value="F:zinc ion binding"/>
    <property type="evidence" value="ECO:0007669"/>
    <property type="project" value="UniProtKB-KW"/>
</dbReference>
<reference evidence="4 5" key="2">
    <citation type="submission" date="2017-04" db="EMBL/GenBank/DDBJ databases">
        <title>CpG methylation of centromeres and impact of large insertions on vertebrate speciation.</title>
        <authorList>
            <person name="Ichikawa K."/>
            <person name="Yoshimura J."/>
            <person name="Morishita S."/>
        </authorList>
    </citation>
    <scope>NUCLEOTIDE SEQUENCE</scope>
    <source>
        <strain evidence="4 5">HSOK</strain>
    </source>
</reference>
<dbReference type="SUPFAM" id="SSF57756">
    <property type="entry name" value="Retrovirus zinc finger-like domains"/>
    <property type="match status" value="1"/>
</dbReference>
<dbReference type="Pfam" id="PF14893">
    <property type="entry name" value="PNMA"/>
    <property type="match status" value="1"/>
</dbReference>
<dbReference type="PANTHER" id="PTHR23095:SF53">
    <property type="entry name" value="ZINC FINGER CCHC DOMAIN-CONTAINING PROTEIN 12-LIKE"/>
    <property type="match status" value="1"/>
</dbReference>
<dbReference type="AlphaFoldDB" id="A0A3P9II99"/>
<dbReference type="InterPro" id="IPR026523">
    <property type="entry name" value="PNMA"/>
</dbReference>
<accession>A0A3P9II99</accession>
<feature type="region of interest" description="Disordered" evidence="2">
    <location>
        <begin position="143"/>
        <end position="172"/>
    </location>
</feature>
<dbReference type="Ensembl" id="ENSORLT00015003735.1">
    <property type="protein sequence ID" value="ENSORLP00015026096.1"/>
    <property type="gene ID" value="ENSORLG00015007558.1"/>
</dbReference>